<name>A0A2J6Q2G1_9HELO</name>
<dbReference type="OrthoDB" id="10627730at2759"/>
<evidence type="ECO:0000313" key="3">
    <source>
        <dbReference type="Proteomes" id="UP000235672"/>
    </source>
</evidence>
<sequence length="166" mass="19155">MEKQTQPLPEKEDIPKDTTIQVSRALRGLQYRIRKPGVRRRTTCNYFGRGFTPVFRTAKAARFFGVTMRKGEDEAEEVTGSDCEREEEESRKRSSSPDVADELPSDVTEMELHLAKTLAAHAGPDWRFWDTQYTIQILDSVLGNWDGIRYHALAMEMSCNLQNERR</sequence>
<dbReference type="Proteomes" id="UP000235672">
    <property type="component" value="Unassembled WGS sequence"/>
</dbReference>
<accession>A0A2J6Q2G1</accession>
<evidence type="ECO:0000256" key="1">
    <source>
        <dbReference type="SAM" id="MobiDB-lite"/>
    </source>
</evidence>
<feature type="region of interest" description="Disordered" evidence="1">
    <location>
        <begin position="70"/>
        <end position="102"/>
    </location>
</feature>
<dbReference type="EMBL" id="KZ613485">
    <property type="protein sequence ID" value="PMD20452.1"/>
    <property type="molecule type" value="Genomic_DNA"/>
</dbReference>
<dbReference type="AlphaFoldDB" id="A0A2J6Q2G1"/>
<organism evidence="2 3">
    <name type="scientific">Hyaloscypha hepaticicola</name>
    <dbReference type="NCBI Taxonomy" id="2082293"/>
    <lineage>
        <taxon>Eukaryota</taxon>
        <taxon>Fungi</taxon>
        <taxon>Dikarya</taxon>
        <taxon>Ascomycota</taxon>
        <taxon>Pezizomycotina</taxon>
        <taxon>Leotiomycetes</taxon>
        <taxon>Helotiales</taxon>
        <taxon>Hyaloscyphaceae</taxon>
        <taxon>Hyaloscypha</taxon>
    </lineage>
</organism>
<evidence type="ECO:0000313" key="2">
    <source>
        <dbReference type="EMBL" id="PMD20452.1"/>
    </source>
</evidence>
<proteinExistence type="predicted"/>
<protein>
    <submittedName>
        <fullName evidence="2">Uncharacterized protein</fullName>
    </submittedName>
</protein>
<gene>
    <name evidence="2" type="ORF">NA56DRAFT_659922</name>
</gene>
<feature type="compositionally biased region" description="Acidic residues" evidence="1">
    <location>
        <begin position="73"/>
        <end position="87"/>
    </location>
</feature>
<keyword evidence="3" id="KW-1185">Reference proteome</keyword>
<reference evidence="2 3" key="1">
    <citation type="submission" date="2016-05" db="EMBL/GenBank/DDBJ databases">
        <title>A degradative enzymes factory behind the ericoid mycorrhizal symbiosis.</title>
        <authorList>
            <consortium name="DOE Joint Genome Institute"/>
            <person name="Martino E."/>
            <person name="Morin E."/>
            <person name="Grelet G."/>
            <person name="Kuo A."/>
            <person name="Kohler A."/>
            <person name="Daghino S."/>
            <person name="Barry K."/>
            <person name="Choi C."/>
            <person name="Cichocki N."/>
            <person name="Clum A."/>
            <person name="Copeland A."/>
            <person name="Hainaut M."/>
            <person name="Haridas S."/>
            <person name="Labutti K."/>
            <person name="Lindquist E."/>
            <person name="Lipzen A."/>
            <person name="Khouja H.-R."/>
            <person name="Murat C."/>
            <person name="Ohm R."/>
            <person name="Olson A."/>
            <person name="Spatafora J."/>
            <person name="Veneault-Fourrey C."/>
            <person name="Henrissat B."/>
            <person name="Grigoriev I."/>
            <person name="Martin F."/>
            <person name="Perotto S."/>
        </authorList>
    </citation>
    <scope>NUCLEOTIDE SEQUENCE [LARGE SCALE GENOMIC DNA]</scope>
    <source>
        <strain evidence="2 3">UAMH 7357</strain>
    </source>
</reference>